<dbReference type="EMBL" id="BK035305">
    <property type="protein sequence ID" value="DAG92310.1"/>
    <property type="molecule type" value="Genomic_DNA"/>
</dbReference>
<accession>A0A8S5VMB1</accession>
<sequence>MKGSTGNAVLDESLSDFLDYIVESSELNHGIEDSHNRIRVSIDITNNIIYFSDKLPMKRLIESLRMDPLFKELDWTFNEENNVLVVSQTEIDKIYKLKTKKS</sequence>
<protein>
    <submittedName>
        <fullName evidence="1">Uncharacterized protein</fullName>
    </submittedName>
</protein>
<reference evidence="1" key="1">
    <citation type="journal article" date="2021" name="Proc. Natl. Acad. Sci. U.S.A.">
        <title>A Catalog of Tens of Thousands of Viruses from Human Metagenomes Reveals Hidden Associations with Chronic Diseases.</title>
        <authorList>
            <person name="Tisza M.J."/>
            <person name="Buck C.B."/>
        </authorList>
    </citation>
    <scope>NUCLEOTIDE SEQUENCE</scope>
    <source>
        <strain evidence="1">Ctnaj7</strain>
    </source>
</reference>
<organism evidence="1">
    <name type="scientific">Ackermannviridae sp</name>
    <dbReference type="NCBI Taxonomy" id="2831612"/>
    <lineage>
        <taxon>Viruses</taxon>
        <taxon>Duplodnaviria</taxon>
        <taxon>Heunggongvirae</taxon>
        <taxon>Uroviricota</taxon>
        <taxon>Caudoviricetes</taxon>
        <taxon>Pantevenvirales</taxon>
        <taxon>Ackermannviridae</taxon>
    </lineage>
</organism>
<name>A0A8S5VMB1_9CAUD</name>
<proteinExistence type="predicted"/>
<evidence type="ECO:0000313" key="1">
    <source>
        <dbReference type="EMBL" id="DAG92310.1"/>
    </source>
</evidence>